<dbReference type="Proteomes" id="UP000238823">
    <property type="component" value="Unassembled WGS sequence"/>
</dbReference>
<feature type="transmembrane region" description="Helical" evidence="7">
    <location>
        <begin position="260"/>
        <end position="280"/>
    </location>
</feature>
<feature type="transmembrane region" description="Helical" evidence="7">
    <location>
        <begin position="236"/>
        <end position="254"/>
    </location>
</feature>
<evidence type="ECO:0000256" key="7">
    <source>
        <dbReference type="SAM" id="Phobius"/>
    </source>
</evidence>
<evidence type="ECO:0000256" key="3">
    <source>
        <dbReference type="ARBA" id="ARBA00022475"/>
    </source>
</evidence>
<keyword evidence="4 7" id="KW-0812">Transmembrane</keyword>
<dbReference type="GO" id="GO:0055085">
    <property type="term" value="P:transmembrane transport"/>
    <property type="evidence" value="ECO:0007669"/>
    <property type="project" value="InterPro"/>
</dbReference>
<dbReference type="RefSeq" id="WP_181233307.1">
    <property type="nucleotide sequence ID" value="NZ_PVNL01000032.1"/>
</dbReference>
<feature type="transmembrane region" description="Helical" evidence="7">
    <location>
        <begin position="93"/>
        <end position="115"/>
    </location>
</feature>
<dbReference type="GO" id="GO:0016020">
    <property type="term" value="C:membrane"/>
    <property type="evidence" value="ECO:0007669"/>
    <property type="project" value="UniProtKB-SubCell"/>
</dbReference>
<dbReference type="PANTHER" id="PTHR36838">
    <property type="entry name" value="AUXIN EFFLUX CARRIER FAMILY PROTEIN"/>
    <property type="match status" value="1"/>
</dbReference>
<keyword evidence="3" id="KW-1003">Cell membrane</keyword>
<organism evidence="8 9">
    <name type="scientific">Enhygromyxa salina</name>
    <dbReference type="NCBI Taxonomy" id="215803"/>
    <lineage>
        <taxon>Bacteria</taxon>
        <taxon>Pseudomonadati</taxon>
        <taxon>Myxococcota</taxon>
        <taxon>Polyangia</taxon>
        <taxon>Nannocystales</taxon>
        <taxon>Nannocystaceae</taxon>
        <taxon>Enhygromyxa</taxon>
    </lineage>
</organism>
<name>A0A2S9YV40_9BACT</name>
<feature type="transmembrane region" description="Helical" evidence="7">
    <location>
        <begin position="195"/>
        <end position="215"/>
    </location>
</feature>
<dbReference type="InterPro" id="IPR004776">
    <property type="entry name" value="Mem_transp_PIN-like"/>
</dbReference>
<dbReference type="EMBL" id="PVNL01000032">
    <property type="protein sequence ID" value="PRQ08909.1"/>
    <property type="molecule type" value="Genomic_DNA"/>
</dbReference>
<comment type="subcellular location">
    <subcellularLocation>
        <location evidence="1">Membrane</location>
        <topology evidence="1">Multi-pass membrane protein</topology>
    </subcellularLocation>
</comment>
<dbReference type="AlphaFoldDB" id="A0A2S9YV40"/>
<comment type="caution">
    <text evidence="8">The sequence shown here is derived from an EMBL/GenBank/DDBJ whole genome shotgun (WGS) entry which is preliminary data.</text>
</comment>
<keyword evidence="6 7" id="KW-0472">Membrane</keyword>
<dbReference type="Pfam" id="PF03547">
    <property type="entry name" value="Mem_trans"/>
    <property type="match status" value="1"/>
</dbReference>
<evidence type="ECO:0000256" key="4">
    <source>
        <dbReference type="ARBA" id="ARBA00022692"/>
    </source>
</evidence>
<feature type="transmembrane region" description="Helical" evidence="7">
    <location>
        <begin position="121"/>
        <end position="143"/>
    </location>
</feature>
<keyword evidence="2" id="KW-0813">Transport</keyword>
<evidence type="ECO:0000256" key="5">
    <source>
        <dbReference type="ARBA" id="ARBA00022989"/>
    </source>
</evidence>
<accession>A0A2S9YV40</accession>
<gene>
    <name evidence="8" type="ORF">ENSA7_13080</name>
</gene>
<feature type="transmembrane region" description="Helical" evidence="7">
    <location>
        <begin position="289"/>
        <end position="313"/>
    </location>
</feature>
<feature type="transmembrane region" description="Helical" evidence="7">
    <location>
        <begin position="61"/>
        <end position="81"/>
    </location>
</feature>
<keyword evidence="5 7" id="KW-1133">Transmembrane helix</keyword>
<proteinExistence type="predicted"/>
<evidence type="ECO:0000256" key="2">
    <source>
        <dbReference type="ARBA" id="ARBA00022448"/>
    </source>
</evidence>
<evidence type="ECO:0000256" key="1">
    <source>
        <dbReference type="ARBA" id="ARBA00004141"/>
    </source>
</evidence>
<dbReference type="PANTHER" id="PTHR36838:SF1">
    <property type="entry name" value="SLR1864 PROTEIN"/>
    <property type="match status" value="1"/>
</dbReference>
<sequence length="316" mass="33168">MLAAASPLLLALAAGFVFGLAKLFERTDQAIAALNRFCLYLAFPALIFANVYTAELAVRELAGFVAASIVPTLALLLLIGATTRRVEPHARAAMGLGAGLGNIAYLGIPACAALLGPQVVGLASLSAALHIVVTIPLGTWLLLRWGPRASTQTRARPLSGPLARALRQPLVWAPILALLARAAPGSWLAPVIGPMQWIGAAASPVALFMIGLYLHAQRRELLRLRWTDAAMIAAKLVLLPALALGCVLACRQLNAISLEAGKVVLIQASMPTAITTFALAEEYGIGREAIVRGIVGSTILFMLSFPVLAPMLLAQL</sequence>
<feature type="transmembrane region" description="Helical" evidence="7">
    <location>
        <begin position="37"/>
        <end position="55"/>
    </location>
</feature>
<feature type="transmembrane region" description="Helical" evidence="7">
    <location>
        <begin position="164"/>
        <end position="183"/>
    </location>
</feature>
<protein>
    <submittedName>
        <fullName evidence="8">Putative transporter YfdV</fullName>
    </submittedName>
</protein>
<feature type="transmembrane region" description="Helical" evidence="7">
    <location>
        <begin position="6"/>
        <end position="25"/>
    </location>
</feature>
<evidence type="ECO:0000256" key="6">
    <source>
        <dbReference type="ARBA" id="ARBA00023136"/>
    </source>
</evidence>
<evidence type="ECO:0000313" key="8">
    <source>
        <dbReference type="EMBL" id="PRQ08909.1"/>
    </source>
</evidence>
<evidence type="ECO:0000313" key="9">
    <source>
        <dbReference type="Proteomes" id="UP000238823"/>
    </source>
</evidence>
<reference evidence="8 9" key="1">
    <citation type="submission" date="2018-03" db="EMBL/GenBank/DDBJ databases">
        <title>Draft Genome Sequences of the Obligatory Marine Myxobacteria Enhygromyxa salina SWB007.</title>
        <authorList>
            <person name="Poehlein A."/>
            <person name="Moghaddam J.A."/>
            <person name="Harms H."/>
            <person name="Alanjari M."/>
            <person name="Koenig G.M."/>
            <person name="Daniel R."/>
            <person name="Schaeberle T.F."/>
        </authorList>
    </citation>
    <scope>NUCLEOTIDE SEQUENCE [LARGE SCALE GENOMIC DNA]</scope>
    <source>
        <strain evidence="8 9">SWB007</strain>
    </source>
</reference>